<organism evidence="8">
    <name type="scientific">Lygus hesperus</name>
    <name type="common">Western plant bug</name>
    <dbReference type="NCBI Taxonomy" id="30085"/>
    <lineage>
        <taxon>Eukaryota</taxon>
        <taxon>Metazoa</taxon>
        <taxon>Ecdysozoa</taxon>
        <taxon>Arthropoda</taxon>
        <taxon>Hexapoda</taxon>
        <taxon>Insecta</taxon>
        <taxon>Pterygota</taxon>
        <taxon>Neoptera</taxon>
        <taxon>Paraneoptera</taxon>
        <taxon>Hemiptera</taxon>
        <taxon>Heteroptera</taxon>
        <taxon>Panheteroptera</taxon>
        <taxon>Cimicomorpha</taxon>
        <taxon>Miridae</taxon>
        <taxon>Mirini</taxon>
        <taxon>Lygus</taxon>
    </lineage>
</organism>
<dbReference type="SUPFAM" id="SSF53098">
    <property type="entry name" value="Ribonuclease H-like"/>
    <property type="match status" value="1"/>
</dbReference>
<dbReference type="GO" id="GO:0003676">
    <property type="term" value="F:nucleic acid binding"/>
    <property type="evidence" value="ECO:0007669"/>
    <property type="project" value="InterPro"/>
</dbReference>
<gene>
    <name evidence="8" type="ORF">CM83_102240</name>
</gene>
<dbReference type="InterPro" id="IPR001584">
    <property type="entry name" value="Integrase_cat-core"/>
</dbReference>
<evidence type="ECO:0000256" key="4">
    <source>
        <dbReference type="ARBA" id="ARBA00022759"/>
    </source>
</evidence>
<dbReference type="InterPro" id="IPR041588">
    <property type="entry name" value="Integrase_H2C2"/>
</dbReference>
<dbReference type="GO" id="GO:0003964">
    <property type="term" value="F:RNA-directed DNA polymerase activity"/>
    <property type="evidence" value="ECO:0007669"/>
    <property type="project" value="UniProtKB-KW"/>
</dbReference>
<reference evidence="8" key="1">
    <citation type="journal article" date="2014" name="PLoS ONE">
        <title>Transcriptome-Based Identification of ABC Transporters in the Western Tarnished Plant Bug Lygus hesperus.</title>
        <authorList>
            <person name="Hull J.J."/>
            <person name="Chaney K."/>
            <person name="Geib S.M."/>
            <person name="Fabrick J.A."/>
            <person name="Brent C.S."/>
            <person name="Walsh D."/>
            <person name="Lavine L.C."/>
        </authorList>
    </citation>
    <scope>NUCLEOTIDE SEQUENCE</scope>
</reference>
<evidence type="ECO:0000313" key="8">
    <source>
        <dbReference type="EMBL" id="JAG02359.1"/>
    </source>
</evidence>
<dbReference type="GO" id="GO:0004519">
    <property type="term" value="F:endonuclease activity"/>
    <property type="evidence" value="ECO:0007669"/>
    <property type="project" value="UniProtKB-KW"/>
</dbReference>
<dbReference type="AlphaFoldDB" id="A0A0A9W3G0"/>
<dbReference type="GO" id="GO:0015074">
    <property type="term" value="P:DNA integration"/>
    <property type="evidence" value="ECO:0007669"/>
    <property type="project" value="InterPro"/>
</dbReference>
<dbReference type="InterPro" id="IPR000477">
    <property type="entry name" value="RT_dom"/>
</dbReference>
<evidence type="ECO:0000256" key="3">
    <source>
        <dbReference type="ARBA" id="ARBA00022722"/>
    </source>
</evidence>
<sequence>PFGRYRFLKTPLGITSAPELFQKRVNETLQGQQNIATHMDDVLIWGRNQEEHDRVLEQVLQKLERAGFTLNKDKCLFSRNSVTFLGHTLSPDGIRVDDAKVKAISEMEPPTDVAGVQRLLGMINFIGKYIPNKSHVIKPISDLLNTKSAWYWGDSQQSAFTQIKKLLTTPPTLAYYDPNRPTMISSDASSYGIGGVLLQKQQDNIWRPIAYISRTLTESEQNYSNIEREALAVAWCCDKLKEYIIGKEITIETDHKPLLSILKSKDLNDLTPRLQRIRIRLLRYSFNIVYTPGKHLATADCLSRSPNARPDQYDLEDEIDAFINQISFQASDQVISKIVAAQQTDPICHKLRDYCKSGWPEKCKLPSNMTMYYPSRDEVSVVDDMLLKGTRLVIPELLRGEMLHRLHVGHLGIHKCRLRASCTVWWPGLSNDIEKTVTECPQCSENRVQRHEPLMPAEFPSRPWEKVGIDLFKLNGKWFVTITDCFSRYFEIATLKTLCTREVIEKCKSIFSRHGIPAEVRSDCGTQFSTRSATVENAEFQRFAQEYNFRLTTSSPHHHQCNGSAEAAVKIAKAILKKNTDDAYLALLTYRNTPIANGFSPAQLLFGRRLRDNLPILPQVLDEKPDLTSLREKEEAYRRRYKANYDQRHGTKELPPLSVGDRVWVQDMRKPGVVTAQAKEPRSYW</sequence>
<keyword evidence="2" id="KW-0808">Transferase</keyword>
<dbReference type="Pfam" id="PF00078">
    <property type="entry name" value="RVT_1"/>
    <property type="match status" value="1"/>
</dbReference>
<dbReference type="FunFam" id="3.30.420.10:FF:000063">
    <property type="entry name" value="Retrovirus-related Pol polyprotein from transposon 297-like Protein"/>
    <property type="match status" value="1"/>
</dbReference>
<dbReference type="Pfam" id="PF17919">
    <property type="entry name" value="RT_RNaseH_2"/>
    <property type="match status" value="1"/>
</dbReference>
<keyword evidence="2" id="KW-0548">Nucleotidyltransferase</keyword>
<dbReference type="Pfam" id="PF17921">
    <property type="entry name" value="Integrase_H2C2"/>
    <property type="match status" value="1"/>
</dbReference>
<feature type="non-terminal residue" evidence="8">
    <location>
        <position position="685"/>
    </location>
</feature>
<dbReference type="Pfam" id="PF00665">
    <property type="entry name" value="rve"/>
    <property type="match status" value="1"/>
</dbReference>
<dbReference type="PANTHER" id="PTHR37984:SF9">
    <property type="entry name" value="INTEGRASE CATALYTIC DOMAIN-CONTAINING PROTEIN"/>
    <property type="match status" value="1"/>
</dbReference>
<keyword evidence="4" id="KW-0378">Hydrolase</keyword>
<dbReference type="PANTHER" id="PTHR37984">
    <property type="entry name" value="PROTEIN CBG26694"/>
    <property type="match status" value="1"/>
</dbReference>
<evidence type="ECO:0000256" key="5">
    <source>
        <dbReference type="ARBA" id="ARBA00022918"/>
    </source>
</evidence>
<dbReference type="CDD" id="cd01647">
    <property type="entry name" value="RT_LTR"/>
    <property type="match status" value="1"/>
</dbReference>
<dbReference type="FunFam" id="3.30.70.270:FF:000003">
    <property type="entry name" value="Transposon Ty3-G Gag-Pol polyprotein"/>
    <property type="match status" value="1"/>
</dbReference>
<protein>
    <recommendedName>
        <fullName evidence="1">RNA-directed DNA polymerase</fullName>
        <ecNumber evidence="1">2.7.7.49</ecNumber>
    </recommendedName>
</protein>
<evidence type="ECO:0000259" key="7">
    <source>
        <dbReference type="PROSITE" id="PS50994"/>
    </source>
</evidence>
<name>A0A0A9W3G0_LYGHE</name>
<dbReference type="FunFam" id="3.10.20.370:FF:000001">
    <property type="entry name" value="Retrovirus-related Pol polyprotein from transposon 17.6-like protein"/>
    <property type="match status" value="1"/>
</dbReference>
<evidence type="ECO:0000259" key="6">
    <source>
        <dbReference type="PROSITE" id="PS50878"/>
    </source>
</evidence>
<keyword evidence="5" id="KW-0695">RNA-directed DNA polymerase</keyword>
<dbReference type="InterPro" id="IPR012337">
    <property type="entry name" value="RNaseH-like_sf"/>
</dbReference>
<dbReference type="FunFam" id="3.30.70.270:FF:000026">
    <property type="entry name" value="Transposon Ty3-G Gag-Pol polyprotein"/>
    <property type="match status" value="1"/>
</dbReference>
<dbReference type="PROSITE" id="PS50994">
    <property type="entry name" value="INTEGRASE"/>
    <property type="match status" value="1"/>
</dbReference>
<dbReference type="PROSITE" id="PS50878">
    <property type="entry name" value="RT_POL"/>
    <property type="match status" value="1"/>
</dbReference>
<dbReference type="FunFam" id="1.10.340.70:FF:000003">
    <property type="entry name" value="Protein CBG25708"/>
    <property type="match status" value="1"/>
</dbReference>
<dbReference type="CDD" id="cd09274">
    <property type="entry name" value="RNase_HI_RT_Ty3"/>
    <property type="match status" value="1"/>
</dbReference>
<dbReference type="InterPro" id="IPR041577">
    <property type="entry name" value="RT_RNaseH_2"/>
</dbReference>
<dbReference type="InterPro" id="IPR043128">
    <property type="entry name" value="Rev_trsase/Diguanyl_cyclase"/>
</dbReference>
<feature type="non-terminal residue" evidence="8">
    <location>
        <position position="1"/>
    </location>
</feature>
<feature type="domain" description="Integrase catalytic" evidence="7">
    <location>
        <begin position="459"/>
        <end position="633"/>
    </location>
</feature>
<evidence type="ECO:0000256" key="2">
    <source>
        <dbReference type="ARBA" id="ARBA00022695"/>
    </source>
</evidence>
<feature type="domain" description="Reverse transcriptase" evidence="6">
    <location>
        <begin position="1"/>
        <end position="89"/>
    </location>
</feature>
<dbReference type="Gene3D" id="3.30.70.270">
    <property type="match status" value="2"/>
</dbReference>
<accession>A0A0A9W3G0</accession>
<dbReference type="Gene3D" id="3.30.420.10">
    <property type="entry name" value="Ribonuclease H-like superfamily/Ribonuclease H"/>
    <property type="match status" value="1"/>
</dbReference>
<dbReference type="GO" id="GO:0042575">
    <property type="term" value="C:DNA polymerase complex"/>
    <property type="evidence" value="ECO:0007669"/>
    <property type="project" value="UniProtKB-ARBA"/>
</dbReference>
<dbReference type="Gene3D" id="1.10.340.70">
    <property type="match status" value="1"/>
</dbReference>
<proteinExistence type="predicted"/>
<dbReference type="InterPro" id="IPR050951">
    <property type="entry name" value="Retrovirus_Pol_polyprotein"/>
</dbReference>
<reference evidence="8" key="2">
    <citation type="submission" date="2014-07" db="EMBL/GenBank/DDBJ databases">
        <authorList>
            <person name="Hull J."/>
        </authorList>
    </citation>
    <scope>NUCLEOTIDE SEQUENCE</scope>
</reference>
<dbReference type="InterPro" id="IPR043502">
    <property type="entry name" value="DNA/RNA_pol_sf"/>
</dbReference>
<keyword evidence="3" id="KW-0540">Nuclease</keyword>
<dbReference type="EMBL" id="GBHO01041245">
    <property type="protein sequence ID" value="JAG02359.1"/>
    <property type="molecule type" value="Transcribed_RNA"/>
</dbReference>
<dbReference type="InterPro" id="IPR036397">
    <property type="entry name" value="RNaseH_sf"/>
</dbReference>
<dbReference type="SUPFAM" id="SSF56672">
    <property type="entry name" value="DNA/RNA polymerases"/>
    <property type="match status" value="1"/>
</dbReference>
<evidence type="ECO:0000256" key="1">
    <source>
        <dbReference type="ARBA" id="ARBA00012493"/>
    </source>
</evidence>
<keyword evidence="4" id="KW-0255">Endonuclease</keyword>
<dbReference type="EC" id="2.7.7.49" evidence="1"/>